<dbReference type="EMBL" id="UYYA01000464">
    <property type="protein sequence ID" value="VDM53946.1"/>
    <property type="molecule type" value="Genomic_DNA"/>
</dbReference>
<dbReference type="AlphaFoldDB" id="A0A0R3PE97"/>
<feature type="region of interest" description="Disordered" evidence="1">
    <location>
        <begin position="1"/>
        <end position="39"/>
    </location>
</feature>
<feature type="compositionally biased region" description="Basic and acidic residues" evidence="1">
    <location>
        <begin position="30"/>
        <end position="39"/>
    </location>
</feature>
<protein>
    <submittedName>
        <fullName evidence="4">Sigma70_r1_2 domain-containing protein</fullName>
    </submittedName>
</protein>
<accession>A0A0R3PE97</accession>
<evidence type="ECO:0000313" key="2">
    <source>
        <dbReference type="EMBL" id="VDM53946.1"/>
    </source>
</evidence>
<keyword evidence="3" id="KW-1185">Reference proteome</keyword>
<evidence type="ECO:0000313" key="4">
    <source>
        <dbReference type="WBParaSite" id="ACOC_0000236001-mRNA-1"/>
    </source>
</evidence>
<name>A0A0R3PE97_ANGCS</name>
<sequence length="72" mass="8130">MVRVGGDGRVRRRARRQARRPTTDDTPSDDETRARSRQFDRLSSDEMLVALRRRSVPESVSIFNGVGLSTAV</sequence>
<feature type="compositionally biased region" description="Basic residues" evidence="1">
    <location>
        <begin position="10"/>
        <end position="19"/>
    </location>
</feature>
<reference evidence="4" key="1">
    <citation type="submission" date="2017-02" db="UniProtKB">
        <authorList>
            <consortium name="WormBaseParasite"/>
        </authorList>
    </citation>
    <scope>IDENTIFICATION</scope>
</reference>
<gene>
    <name evidence="2" type="ORF">ACOC_LOCUS2361</name>
</gene>
<dbReference type="WBParaSite" id="ACOC_0000236001-mRNA-1">
    <property type="protein sequence ID" value="ACOC_0000236001-mRNA-1"/>
    <property type="gene ID" value="ACOC_0000236001"/>
</dbReference>
<evidence type="ECO:0000313" key="3">
    <source>
        <dbReference type="Proteomes" id="UP000267027"/>
    </source>
</evidence>
<proteinExistence type="predicted"/>
<evidence type="ECO:0000256" key="1">
    <source>
        <dbReference type="SAM" id="MobiDB-lite"/>
    </source>
</evidence>
<dbReference type="Proteomes" id="UP000267027">
    <property type="component" value="Unassembled WGS sequence"/>
</dbReference>
<organism evidence="4">
    <name type="scientific">Angiostrongylus costaricensis</name>
    <name type="common">Nematode worm</name>
    <dbReference type="NCBI Taxonomy" id="334426"/>
    <lineage>
        <taxon>Eukaryota</taxon>
        <taxon>Metazoa</taxon>
        <taxon>Ecdysozoa</taxon>
        <taxon>Nematoda</taxon>
        <taxon>Chromadorea</taxon>
        <taxon>Rhabditida</taxon>
        <taxon>Rhabditina</taxon>
        <taxon>Rhabditomorpha</taxon>
        <taxon>Strongyloidea</taxon>
        <taxon>Metastrongylidae</taxon>
        <taxon>Angiostrongylus</taxon>
    </lineage>
</organism>
<reference evidence="2 3" key="2">
    <citation type="submission" date="2018-11" db="EMBL/GenBank/DDBJ databases">
        <authorList>
            <consortium name="Pathogen Informatics"/>
        </authorList>
    </citation>
    <scope>NUCLEOTIDE SEQUENCE [LARGE SCALE GENOMIC DNA]</scope>
    <source>
        <strain evidence="2 3">Costa Rica</strain>
    </source>
</reference>